<dbReference type="PANTHER" id="PTHR43133:SF25">
    <property type="entry name" value="RNA POLYMERASE SIGMA FACTOR RFAY-RELATED"/>
    <property type="match status" value="1"/>
</dbReference>
<gene>
    <name evidence="7" type="ORF">ACFQO7_32460</name>
</gene>
<dbReference type="Gene3D" id="1.10.10.10">
    <property type="entry name" value="Winged helix-like DNA-binding domain superfamily/Winged helix DNA-binding domain"/>
    <property type="match status" value="1"/>
</dbReference>
<evidence type="ECO:0000256" key="3">
    <source>
        <dbReference type="ARBA" id="ARBA00023082"/>
    </source>
</evidence>
<evidence type="ECO:0000259" key="6">
    <source>
        <dbReference type="Pfam" id="PF08281"/>
    </source>
</evidence>
<dbReference type="InterPro" id="IPR013249">
    <property type="entry name" value="RNA_pol_sigma70_r4_t2"/>
</dbReference>
<name>A0ABW2H5K7_9ACTN</name>
<evidence type="ECO:0000256" key="4">
    <source>
        <dbReference type="ARBA" id="ARBA00023163"/>
    </source>
</evidence>
<keyword evidence="2" id="KW-0805">Transcription regulation</keyword>
<dbReference type="Proteomes" id="UP001596392">
    <property type="component" value="Unassembled WGS sequence"/>
</dbReference>
<dbReference type="RefSeq" id="WP_376809966.1">
    <property type="nucleotide sequence ID" value="NZ_JBHTAC010000052.1"/>
</dbReference>
<dbReference type="SUPFAM" id="SSF88946">
    <property type="entry name" value="Sigma2 domain of RNA polymerase sigma factors"/>
    <property type="match status" value="1"/>
</dbReference>
<dbReference type="Pfam" id="PF04542">
    <property type="entry name" value="Sigma70_r2"/>
    <property type="match status" value="1"/>
</dbReference>
<proteinExistence type="inferred from homology"/>
<dbReference type="Pfam" id="PF08281">
    <property type="entry name" value="Sigma70_r4_2"/>
    <property type="match status" value="1"/>
</dbReference>
<feature type="domain" description="RNA polymerase sigma-70 region 2" evidence="5">
    <location>
        <begin position="27"/>
        <end position="96"/>
    </location>
</feature>
<evidence type="ECO:0000259" key="5">
    <source>
        <dbReference type="Pfam" id="PF04542"/>
    </source>
</evidence>
<dbReference type="InterPro" id="IPR036388">
    <property type="entry name" value="WH-like_DNA-bd_sf"/>
</dbReference>
<dbReference type="InterPro" id="IPR013325">
    <property type="entry name" value="RNA_pol_sigma_r2"/>
</dbReference>
<keyword evidence="4" id="KW-0804">Transcription</keyword>
<feature type="domain" description="RNA polymerase sigma factor 70 region 4 type 2" evidence="6">
    <location>
        <begin position="127"/>
        <end position="179"/>
    </location>
</feature>
<comment type="similarity">
    <text evidence="1">Belongs to the sigma-70 factor family. ECF subfamily.</text>
</comment>
<dbReference type="EMBL" id="JBHTAC010000052">
    <property type="protein sequence ID" value="MFC7247211.1"/>
    <property type="molecule type" value="Genomic_DNA"/>
</dbReference>
<dbReference type="InterPro" id="IPR014284">
    <property type="entry name" value="RNA_pol_sigma-70_dom"/>
</dbReference>
<protein>
    <submittedName>
        <fullName evidence="7">RNA polymerase sigma factor</fullName>
    </submittedName>
</protein>
<comment type="caution">
    <text evidence="7">The sequence shown here is derived from an EMBL/GenBank/DDBJ whole genome shotgun (WGS) entry which is preliminary data.</text>
</comment>
<dbReference type="SUPFAM" id="SSF88659">
    <property type="entry name" value="Sigma3 and sigma4 domains of RNA polymerase sigma factors"/>
    <property type="match status" value="1"/>
</dbReference>
<sequence length="215" mass="23835">MGAHQELNDQELWLRAQSGDASSFGLLYERHFPTVYNFCFRRTAEVAAAEDLASVVFVEAWRGMTGTALLQPSVLPWLLGIAHNLLRNQWRAARRRKAALARLPPLGDTPDHADKVVEKLDAEQRMRAVRAALARLPRREQEVIELCVWAGLSAPEAADVLGVAVGTIHSRMHRGRARLQSLIREAPSTSGHEYGRSTTVLLPKADVMEVSDGRA</sequence>
<dbReference type="Gene3D" id="1.10.1740.10">
    <property type="match status" value="1"/>
</dbReference>
<evidence type="ECO:0000313" key="8">
    <source>
        <dbReference type="Proteomes" id="UP001596392"/>
    </source>
</evidence>
<accession>A0ABW2H5K7</accession>
<organism evidence="7 8">
    <name type="scientific">Catellatospora aurea</name>
    <dbReference type="NCBI Taxonomy" id="1337874"/>
    <lineage>
        <taxon>Bacteria</taxon>
        <taxon>Bacillati</taxon>
        <taxon>Actinomycetota</taxon>
        <taxon>Actinomycetes</taxon>
        <taxon>Micromonosporales</taxon>
        <taxon>Micromonosporaceae</taxon>
        <taxon>Catellatospora</taxon>
    </lineage>
</organism>
<keyword evidence="3" id="KW-0731">Sigma factor</keyword>
<reference evidence="8" key="1">
    <citation type="journal article" date="2019" name="Int. J. Syst. Evol. Microbiol.">
        <title>The Global Catalogue of Microorganisms (GCM) 10K type strain sequencing project: providing services to taxonomists for standard genome sequencing and annotation.</title>
        <authorList>
            <consortium name="The Broad Institute Genomics Platform"/>
            <consortium name="The Broad Institute Genome Sequencing Center for Infectious Disease"/>
            <person name="Wu L."/>
            <person name="Ma J."/>
        </authorList>
    </citation>
    <scope>NUCLEOTIDE SEQUENCE [LARGE SCALE GENOMIC DNA]</scope>
    <source>
        <strain evidence="8">CGMCC 1.9106</strain>
    </source>
</reference>
<dbReference type="InterPro" id="IPR013324">
    <property type="entry name" value="RNA_pol_sigma_r3/r4-like"/>
</dbReference>
<dbReference type="InterPro" id="IPR039425">
    <property type="entry name" value="RNA_pol_sigma-70-like"/>
</dbReference>
<keyword evidence="8" id="KW-1185">Reference proteome</keyword>
<dbReference type="PANTHER" id="PTHR43133">
    <property type="entry name" value="RNA POLYMERASE ECF-TYPE SIGMA FACTO"/>
    <property type="match status" value="1"/>
</dbReference>
<evidence type="ECO:0000256" key="1">
    <source>
        <dbReference type="ARBA" id="ARBA00010641"/>
    </source>
</evidence>
<dbReference type="NCBIfam" id="TIGR02937">
    <property type="entry name" value="sigma70-ECF"/>
    <property type="match status" value="1"/>
</dbReference>
<evidence type="ECO:0000256" key="2">
    <source>
        <dbReference type="ARBA" id="ARBA00023015"/>
    </source>
</evidence>
<dbReference type="CDD" id="cd06171">
    <property type="entry name" value="Sigma70_r4"/>
    <property type="match status" value="1"/>
</dbReference>
<dbReference type="InterPro" id="IPR007627">
    <property type="entry name" value="RNA_pol_sigma70_r2"/>
</dbReference>
<evidence type="ECO:0000313" key="7">
    <source>
        <dbReference type="EMBL" id="MFC7247211.1"/>
    </source>
</evidence>